<proteinExistence type="predicted"/>
<gene>
    <name evidence="1" type="ORF">EJC50_04255</name>
</gene>
<dbReference type="OrthoDB" id="9792518at2"/>
<dbReference type="GO" id="GO:0006281">
    <property type="term" value="P:DNA repair"/>
    <property type="evidence" value="ECO:0007669"/>
    <property type="project" value="TreeGrafter"/>
</dbReference>
<dbReference type="PANTHER" id="PTHR43434:SF1">
    <property type="entry name" value="PHOSPHOGLYCOLATE PHOSPHATASE"/>
    <property type="match status" value="1"/>
</dbReference>
<dbReference type="EMBL" id="CP034437">
    <property type="protein sequence ID" value="AZN38964.1"/>
    <property type="molecule type" value="Genomic_DNA"/>
</dbReference>
<protein>
    <submittedName>
        <fullName evidence="1">HAD family hydrolase</fullName>
    </submittedName>
</protein>
<keyword evidence="2" id="KW-1185">Reference proteome</keyword>
<dbReference type="NCBIfam" id="TIGR01549">
    <property type="entry name" value="HAD-SF-IA-v1"/>
    <property type="match status" value="1"/>
</dbReference>
<reference evidence="2" key="1">
    <citation type="submission" date="2018-12" db="EMBL/GenBank/DDBJ databases">
        <title>Genome sequence of Peanibacillus sp.</title>
        <authorList>
            <person name="Subramani G."/>
            <person name="Srinivasan S."/>
            <person name="Kim M.K."/>
        </authorList>
    </citation>
    <scope>NUCLEOTIDE SEQUENCE [LARGE SCALE GENOMIC DNA]</scope>
    <source>
        <strain evidence="2">18JY67-1</strain>
    </source>
</reference>
<dbReference type="PANTHER" id="PTHR43434">
    <property type="entry name" value="PHOSPHOGLYCOLATE PHOSPHATASE"/>
    <property type="match status" value="1"/>
</dbReference>
<dbReference type="InterPro" id="IPR006439">
    <property type="entry name" value="HAD-SF_hydro_IA"/>
</dbReference>
<organism evidence="1 2">
    <name type="scientific">Paenibacillus albus</name>
    <dbReference type="NCBI Taxonomy" id="2495582"/>
    <lineage>
        <taxon>Bacteria</taxon>
        <taxon>Bacillati</taxon>
        <taxon>Bacillota</taxon>
        <taxon>Bacilli</taxon>
        <taxon>Bacillales</taxon>
        <taxon>Paenibacillaceae</taxon>
        <taxon>Paenibacillus</taxon>
    </lineage>
</organism>
<dbReference type="SFLD" id="SFLDG01129">
    <property type="entry name" value="C1.5:_HAD__Beta-PGM__Phosphata"/>
    <property type="match status" value="1"/>
</dbReference>
<dbReference type="GO" id="GO:0005829">
    <property type="term" value="C:cytosol"/>
    <property type="evidence" value="ECO:0007669"/>
    <property type="project" value="TreeGrafter"/>
</dbReference>
<dbReference type="InterPro" id="IPR041492">
    <property type="entry name" value="HAD_2"/>
</dbReference>
<dbReference type="SFLD" id="SFLDS00003">
    <property type="entry name" value="Haloacid_Dehalogenase"/>
    <property type="match status" value="1"/>
</dbReference>
<keyword evidence="1" id="KW-0378">Hydrolase</keyword>
<dbReference type="InterPro" id="IPR036412">
    <property type="entry name" value="HAD-like_sf"/>
</dbReference>
<dbReference type="KEGG" id="palb:EJC50_04255"/>
<evidence type="ECO:0000313" key="1">
    <source>
        <dbReference type="EMBL" id="AZN38964.1"/>
    </source>
</evidence>
<dbReference type="Pfam" id="PF13419">
    <property type="entry name" value="HAD_2"/>
    <property type="match status" value="1"/>
</dbReference>
<dbReference type="SFLD" id="SFLDG01135">
    <property type="entry name" value="C1.5.6:_HAD__Beta-PGM__Phospha"/>
    <property type="match status" value="1"/>
</dbReference>
<name>A0A3S9A000_9BACL</name>
<dbReference type="GO" id="GO:0008967">
    <property type="term" value="F:phosphoglycolate phosphatase activity"/>
    <property type="evidence" value="ECO:0007669"/>
    <property type="project" value="TreeGrafter"/>
</dbReference>
<evidence type="ECO:0000313" key="2">
    <source>
        <dbReference type="Proteomes" id="UP000272528"/>
    </source>
</evidence>
<dbReference type="InterPro" id="IPR050155">
    <property type="entry name" value="HAD-like_hydrolase_sf"/>
</dbReference>
<accession>A0A3S9A000</accession>
<dbReference type="InterPro" id="IPR023214">
    <property type="entry name" value="HAD_sf"/>
</dbReference>
<dbReference type="InterPro" id="IPR023198">
    <property type="entry name" value="PGP-like_dom2"/>
</dbReference>
<dbReference type="SUPFAM" id="SSF56784">
    <property type="entry name" value="HAD-like"/>
    <property type="match status" value="1"/>
</dbReference>
<dbReference type="AlphaFoldDB" id="A0A3S9A000"/>
<dbReference type="NCBIfam" id="TIGR01509">
    <property type="entry name" value="HAD-SF-IA-v3"/>
    <property type="match status" value="1"/>
</dbReference>
<sequence length="217" mass="24129">MPIRTVLFDFDGTLADTLPLSFKAFKAVFEQFDNRIVSEEEIVAMFGPTEDDIIARNLNNQAAVPEATKLYYEIYRNGHFDDEGPLPSDISHMLTTLREQGMKIGVITGKSKKAFLISTEALQLSSFFDVVITGDDVEQPKPHPEGIHQALQLLGSHQDEAVFLGDSNADIRAGKSAGLRTYGVQWLSTYQSATFELQPDLIFTSTEAFLALIHSER</sequence>
<dbReference type="Gene3D" id="3.40.50.1000">
    <property type="entry name" value="HAD superfamily/HAD-like"/>
    <property type="match status" value="1"/>
</dbReference>
<dbReference type="Proteomes" id="UP000272528">
    <property type="component" value="Chromosome"/>
</dbReference>
<dbReference type="Gene3D" id="1.10.150.240">
    <property type="entry name" value="Putative phosphatase, domain 2"/>
    <property type="match status" value="1"/>
</dbReference>